<keyword evidence="3" id="KW-1185">Reference proteome</keyword>
<accession>A0A8B6HKX5</accession>
<dbReference type="EMBL" id="UYJE01010200">
    <property type="protein sequence ID" value="VDI80672.1"/>
    <property type="molecule type" value="Genomic_DNA"/>
</dbReference>
<dbReference type="OrthoDB" id="6157299at2759"/>
<dbReference type="Proteomes" id="UP000596742">
    <property type="component" value="Unassembled WGS sequence"/>
</dbReference>
<reference evidence="2" key="1">
    <citation type="submission" date="2018-11" db="EMBL/GenBank/DDBJ databases">
        <authorList>
            <person name="Alioto T."/>
            <person name="Alioto T."/>
        </authorList>
    </citation>
    <scope>NUCLEOTIDE SEQUENCE</scope>
</reference>
<gene>
    <name evidence="2" type="ORF">MGAL_10B058719</name>
</gene>
<comment type="caution">
    <text evidence="2">The sequence shown here is derived from an EMBL/GenBank/DDBJ whole genome shotgun (WGS) entry which is preliminary data.</text>
</comment>
<name>A0A8B6HKX5_MYTGA</name>
<feature type="compositionally biased region" description="Low complexity" evidence="1">
    <location>
        <begin position="96"/>
        <end position="106"/>
    </location>
</feature>
<evidence type="ECO:0000313" key="3">
    <source>
        <dbReference type="Proteomes" id="UP000596742"/>
    </source>
</evidence>
<sequence>MCFTLTFTYLSTYSIHFYLAYPEVVIDAETQLENGVVSRRSKRQNKEGVMDVLFPCCSAQDKYETEENEQVKFMLDDSKDAASPPQTLEFEPNEKGNNSNDSNDNGAMTPQEAGDVYRGHPTPSAPVLDDSGNIHIIIPMNRSVSYPVQASS</sequence>
<protein>
    <submittedName>
        <fullName evidence="2">Uncharacterized protein</fullName>
    </submittedName>
</protein>
<dbReference type="AlphaFoldDB" id="A0A8B6HKX5"/>
<evidence type="ECO:0000256" key="1">
    <source>
        <dbReference type="SAM" id="MobiDB-lite"/>
    </source>
</evidence>
<evidence type="ECO:0000313" key="2">
    <source>
        <dbReference type="EMBL" id="VDI80672.1"/>
    </source>
</evidence>
<organism evidence="2 3">
    <name type="scientific">Mytilus galloprovincialis</name>
    <name type="common">Mediterranean mussel</name>
    <dbReference type="NCBI Taxonomy" id="29158"/>
    <lineage>
        <taxon>Eukaryota</taxon>
        <taxon>Metazoa</taxon>
        <taxon>Spiralia</taxon>
        <taxon>Lophotrochozoa</taxon>
        <taxon>Mollusca</taxon>
        <taxon>Bivalvia</taxon>
        <taxon>Autobranchia</taxon>
        <taxon>Pteriomorphia</taxon>
        <taxon>Mytilida</taxon>
        <taxon>Mytiloidea</taxon>
        <taxon>Mytilidae</taxon>
        <taxon>Mytilinae</taxon>
        <taxon>Mytilus</taxon>
    </lineage>
</organism>
<feature type="region of interest" description="Disordered" evidence="1">
    <location>
        <begin position="73"/>
        <end position="131"/>
    </location>
</feature>
<proteinExistence type="predicted"/>